<dbReference type="GO" id="GO:0005737">
    <property type="term" value="C:cytoplasm"/>
    <property type="evidence" value="ECO:0007669"/>
    <property type="project" value="TreeGrafter"/>
</dbReference>
<dbReference type="Gene3D" id="3.60.10.10">
    <property type="entry name" value="Endonuclease/exonuclease/phosphatase"/>
    <property type="match status" value="1"/>
</dbReference>
<feature type="compositionally biased region" description="Polar residues" evidence="6">
    <location>
        <begin position="1096"/>
        <end position="1107"/>
    </location>
</feature>
<evidence type="ECO:0000313" key="8">
    <source>
        <dbReference type="EMBL" id="TFJ86715.1"/>
    </source>
</evidence>
<feature type="compositionally biased region" description="Basic and acidic residues" evidence="6">
    <location>
        <begin position="686"/>
        <end position="704"/>
    </location>
</feature>
<feature type="compositionally biased region" description="Basic and acidic residues" evidence="6">
    <location>
        <begin position="258"/>
        <end position="272"/>
    </location>
</feature>
<sequence length="1696" mass="182882">MVLARYAHVPRSMEEEVDTTAEVSEDEDTSEQQNTPPFSSSPPLPAAGVRPPAAAIDAFSAAHYGDVEREEDEEEDEGEDDEDDDEEEEEEAYCTPQKVRGFHNMLNVGANSPSPRKKRSRPLYRAVLNTDGAPLGASGRRDPSDGSFPSSTFHPLASGPRSSTLSYKSASGGMGTSYSTTPFSSLPSSFPTSAPASPFPSPPRRRSLGSSLLSRGCHGGGKGVRAGRRRRSSASSCTTVASKHSTPEEEAGGQGGGNEKRGKEDGGNKGREWNTPGIGLEHPSTSEEEEEEGGGGEEEGGEDWPDLDPDTMNRHSVVLDAPPPSHLLPARTRPLDSPWSSSTSFAAISSSSFASSCLPTTTARPSVPPSRTAAAAPPAPAGCTASNPPTIPHVEREPPHGSPRHGPRPAPQQGHHRRQQEHFRAAEVGMEGLDLASSQGSREVGTEMGSERLMEEAPLEEEWVPARPSLGLDYREEDEEEEGMYPRPPLVLSSLPTFPPTSPPMLSDGSRPSSPAGAAPIPPTGARVRKERVPGSFADRGRGLGAPGLSVNRNPFLPIASNLATSQPKHMFPPYGGCETLRPPPDSDPPKPPFHPSSPRPSLPPSLSRYLLEFEDLGVLGESSPMLPPSVPLSLPPSWPASSSLPSSTATVRGPRSRKDRPEGLNDDKTKHPDMCGVHSSSGRSESVDRGKQSGPRVRHETLLSHHHPSPAPSKLPASPPHGTSVRMGLKRVDGCLYAVKRLPYRSKPPKLRETSLRVLYAWAALAECPKLVRYYDSWVDHDGYLYLQLELCPGGSLEQRMREGQEGGREEGRALAMGTAAASGDGYHGSLSRHGPSHWTEAYPTALSTGNSHFLSSKSNGEGTLYQQLSSPFLPRPSSPPPWTGSLTEVLVVLKDISLALHHMHKTGLAHLSLTPAHILLTEDDASYKLGSLGLAFPVRRGVSSPAPSTTTSFPPSFCADQRDHLEYMAPELRNASSDPPALDASLFAADVYALGAVLRAATKHRARAGKRAGGREGWSEGWRNEVCRQVEALLGRMMDSDPAHRPSARTVLLTAIVLLAEGGREREDEGTKERMEPQTEKEQASKGANERLSVKSTVARASQGSLGIPLCLGRGSGRSGRRGGGPEGGKCSGEKGSRRTLVDKEKVRSAGTYNGKREGKGKERGGKLERSSAGKEEPQVEERDAASPSHQSLGKGEGDAHQSCLCTYGHLLQPLSASPRDYPEGGGTLGQEGEPSSRCPSLTFRHSIPREGLRMGPDQRKNRMGKRASNDGQRRGAEDMSAGCSNGWFDGTSLTISVAQPESRRPSVKAARKTVERPCYLRTVKCSPHSVHRCCGPEVSCKSTGSVTLSEKGCGSEMLLGSRGQHQNFPCHANVLKELRPDIVNLCEVEGCDEMNWLATRLNEEASGRVQEEAGKDTPTQAFGYNYFLLKGQDTFTGQNTALLTRIDPSTDLDRSTDRVPYPLPGSQCGWETKTASAWVGGNFRQQFGDRTNGDIGGSADGQAGVSKHYFTTFHLQEVGVKIAIVGIHLLARPIDPERCAEREAQATVLRGVVDGFIADGYEVVVLGDFNDFDGLVPDINNNLPTSRVLEILKGSDLFPTATFLPQAERYTDWWDRNGNCQMDAPEELDMIDHVLLTKGLQERVIAVYVYHAYDEFCGTLDSDHYPVVIDLEWEGVKKELLDDWETEGSSEMA</sequence>
<feature type="compositionally biased region" description="Gly residues" evidence="6">
    <location>
        <begin position="1116"/>
        <end position="1133"/>
    </location>
</feature>
<feature type="compositionally biased region" description="Acidic residues" evidence="6">
    <location>
        <begin position="286"/>
        <end position="309"/>
    </location>
</feature>
<evidence type="ECO:0000256" key="2">
    <source>
        <dbReference type="ARBA" id="ARBA00022741"/>
    </source>
</evidence>
<feature type="region of interest" description="Disordered" evidence="6">
    <location>
        <begin position="638"/>
        <end position="724"/>
    </location>
</feature>
<dbReference type="Proteomes" id="UP000355283">
    <property type="component" value="Unassembled WGS sequence"/>
</dbReference>
<dbReference type="InterPro" id="IPR011009">
    <property type="entry name" value="Kinase-like_dom_sf"/>
</dbReference>
<dbReference type="GO" id="GO:0005524">
    <property type="term" value="F:ATP binding"/>
    <property type="evidence" value="ECO:0007669"/>
    <property type="project" value="UniProtKB-KW"/>
</dbReference>
<feature type="compositionally biased region" description="Low complexity" evidence="6">
    <location>
        <begin position="233"/>
        <end position="243"/>
    </location>
</feature>
<accession>A0A4D9DB86</accession>
<dbReference type="OrthoDB" id="2093442at2759"/>
<feature type="region of interest" description="Disordered" evidence="6">
    <location>
        <begin position="1065"/>
        <end position="1202"/>
    </location>
</feature>
<feature type="compositionally biased region" description="Low complexity" evidence="6">
    <location>
        <begin position="504"/>
        <end position="519"/>
    </location>
</feature>
<feature type="compositionally biased region" description="Basic and acidic residues" evidence="6">
    <location>
        <begin position="1250"/>
        <end position="1263"/>
    </location>
</feature>
<feature type="compositionally biased region" description="Low complexity" evidence="6">
    <location>
        <begin position="363"/>
        <end position="376"/>
    </location>
</feature>
<keyword evidence="1" id="KW-0808">Transferase</keyword>
<dbReference type="SMART" id="SM00220">
    <property type="entry name" value="S_TKc"/>
    <property type="match status" value="1"/>
</dbReference>
<name>A0A4D9DB86_9STRA</name>
<feature type="compositionally biased region" description="Basic and acidic residues" evidence="6">
    <location>
        <begin position="1270"/>
        <end position="1280"/>
    </location>
</feature>
<dbReference type="InterPro" id="IPR050339">
    <property type="entry name" value="CC_SR_Kinase"/>
</dbReference>
<dbReference type="Gene3D" id="3.30.200.20">
    <property type="entry name" value="Phosphorylase Kinase, domain 1"/>
    <property type="match status" value="1"/>
</dbReference>
<dbReference type="SUPFAM" id="SSF56219">
    <property type="entry name" value="DNase I-like"/>
    <property type="match status" value="1"/>
</dbReference>
<dbReference type="PANTHER" id="PTHR11042:SF185">
    <property type="entry name" value="WEE1-LIKE PROTEIN KINASE"/>
    <property type="match status" value="1"/>
</dbReference>
<keyword evidence="4" id="KW-0067">ATP-binding</keyword>
<feature type="compositionally biased region" description="Basic and acidic residues" evidence="6">
    <location>
        <begin position="660"/>
        <end position="674"/>
    </location>
</feature>
<dbReference type="GO" id="GO:0017148">
    <property type="term" value="P:negative regulation of translation"/>
    <property type="evidence" value="ECO:0007669"/>
    <property type="project" value="UniProtKB-KW"/>
</dbReference>
<feature type="compositionally biased region" description="Basic and acidic residues" evidence="6">
    <location>
        <begin position="1065"/>
        <end position="1095"/>
    </location>
</feature>
<dbReference type="InterPro" id="IPR000719">
    <property type="entry name" value="Prot_kinase_dom"/>
</dbReference>
<dbReference type="InterPro" id="IPR036691">
    <property type="entry name" value="Endo/exonu/phosph_ase_sf"/>
</dbReference>
<feature type="compositionally biased region" description="Polar residues" evidence="6">
    <location>
        <begin position="160"/>
        <end position="169"/>
    </location>
</feature>
<dbReference type="SUPFAM" id="SSF56112">
    <property type="entry name" value="Protein kinase-like (PK-like)"/>
    <property type="match status" value="1"/>
</dbReference>
<feature type="compositionally biased region" description="Low complexity" evidence="6">
    <location>
        <begin position="53"/>
        <end position="62"/>
    </location>
</feature>
<keyword evidence="5" id="KW-0652">Protein synthesis inhibitor</keyword>
<feature type="compositionally biased region" description="Pro residues" evidence="6">
    <location>
        <begin position="710"/>
        <end position="720"/>
    </location>
</feature>
<dbReference type="EMBL" id="SDOX01000007">
    <property type="protein sequence ID" value="TFJ86715.1"/>
    <property type="molecule type" value="Genomic_DNA"/>
</dbReference>
<evidence type="ECO:0000256" key="6">
    <source>
        <dbReference type="SAM" id="MobiDB-lite"/>
    </source>
</evidence>
<keyword evidence="2" id="KW-0547">Nucleotide-binding</keyword>
<feature type="compositionally biased region" description="Pro residues" evidence="6">
    <location>
        <begin position="582"/>
        <end position="604"/>
    </location>
</feature>
<dbReference type="GO" id="GO:0004713">
    <property type="term" value="F:protein tyrosine kinase activity"/>
    <property type="evidence" value="ECO:0007669"/>
    <property type="project" value="TreeGrafter"/>
</dbReference>
<feature type="domain" description="Protein kinase" evidence="7">
    <location>
        <begin position="688"/>
        <end position="1059"/>
    </location>
</feature>
<dbReference type="Gene3D" id="1.10.510.10">
    <property type="entry name" value="Transferase(Phosphotransferase) domain 1"/>
    <property type="match status" value="1"/>
</dbReference>
<proteinExistence type="predicted"/>
<feature type="compositionally biased region" description="Low complexity" evidence="6">
    <location>
        <begin position="179"/>
        <end position="196"/>
    </location>
</feature>
<evidence type="ECO:0000256" key="4">
    <source>
        <dbReference type="ARBA" id="ARBA00022840"/>
    </source>
</evidence>
<dbReference type="PROSITE" id="PS50011">
    <property type="entry name" value="PROTEIN_KINASE_DOM"/>
    <property type="match status" value="1"/>
</dbReference>
<dbReference type="PANTHER" id="PTHR11042">
    <property type="entry name" value="EUKARYOTIC TRANSLATION INITIATION FACTOR 2-ALPHA KINASE EIF2-ALPHA KINASE -RELATED"/>
    <property type="match status" value="1"/>
</dbReference>
<gene>
    <name evidence="8" type="ORF">NSK_001803</name>
</gene>
<evidence type="ECO:0000256" key="3">
    <source>
        <dbReference type="ARBA" id="ARBA00022777"/>
    </source>
</evidence>
<evidence type="ECO:0000313" key="9">
    <source>
        <dbReference type="Proteomes" id="UP000355283"/>
    </source>
</evidence>
<evidence type="ECO:0000259" key="7">
    <source>
        <dbReference type="PROSITE" id="PS50011"/>
    </source>
</evidence>
<reference evidence="8 9" key="1">
    <citation type="submission" date="2019-01" db="EMBL/GenBank/DDBJ databases">
        <title>Nuclear Genome Assembly of the Microalgal Biofuel strain Nannochloropsis salina CCMP1776.</title>
        <authorList>
            <person name="Hovde B."/>
        </authorList>
    </citation>
    <scope>NUCLEOTIDE SEQUENCE [LARGE SCALE GENOMIC DNA]</scope>
    <source>
        <strain evidence="8 9">CCMP1776</strain>
    </source>
</reference>
<feature type="region of interest" description="Disordered" evidence="6">
    <location>
        <begin position="1219"/>
        <end position="1284"/>
    </location>
</feature>
<feature type="compositionally biased region" description="Acidic residues" evidence="6">
    <location>
        <begin position="15"/>
        <end position="30"/>
    </location>
</feature>
<feature type="region of interest" description="Disordered" evidence="6">
    <location>
        <begin position="1"/>
        <end position="607"/>
    </location>
</feature>
<comment type="caution">
    <text evidence="8">The sequence shown here is derived from an EMBL/GenBank/DDBJ whole genome shotgun (WGS) entry which is preliminary data.</text>
</comment>
<evidence type="ECO:0000256" key="5">
    <source>
        <dbReference type="ARBA" id="ARBA00023193"/>
    </source>
</evidence>
<dbReference type="GO" id="GO:0005634">
    <property type="term" value="C:nucleus"/>
    <property type="evidence" value="ECO:0007669"/>
    <property type="project" value="TreeGrafter"/>
</dbReference>
<keyword evidence="9" id="KW-1185">Reference proteome</keyword>
<feature type="compositionally biased region" description="Acidic residues" evidence="6">
    <location>
        <begin position="68"/>
        <end position="92"/>
    </location>
</feature>
<feature type="compositionally biased region" description="Basic and acidic residues" evidence="6">
    <location>
        <begin position="1134"/>
        <end position="1150"/>
    </location>
</feature>
<protein>
    <recommendedName>
        <fullName evidence="7">Protein kinase domain-containing protein</fullName>
    </recommendedName>
</protein>
<keyword evidence="3" id="KW-0418">Kinase</keyword>
<feature type="compositionally biased region" description="Basic and acidic residues" evidence="6">
    <location>
        <begin position="1157"/>
        <end position="1187"/>
    </location>
</feature>
<organism evidence="8 9">
    <name type="scientific">Nannochloropsis salina CCMP1776</name>
    <dbReference type="NCBI Taxonomy" id="1027361"/>
    <lineage>
        <taxon>Eukaryota</taxon>
        <taxon>Sar</taxon>
        <taxon>Stramenopiles</taxon>
        <taxon>Ochrophyta</taxon>
        <taxon>Eustigmatophyceae</taxon>
        <taxon>Eustigmatales</taxon>
        <taxon>Monodopsidaceae</taxon>
        <taxon>Microchloropsis</taxon>
        <taxon>Microchloropsis salina</taxon>
    </lineage>
</organism>
<feature type="compositionally biased region" description="Low complexity" evidence="6">
    <location>
        <begin position="340"/>
        <end position="356"/>
    </location>
</feature>
<evidence type="ECO:0000256" key="1">
    <source>
        <dbReference type="ARBA" id="ARBA00022679"/>
    </source>
</evidence>